<reference evidence="12 13" key="1">
    <citation type="submission" date="2016-01" db="EMBL/GenBank/DDBJ databases">
        <title>Genome sequence of the yeast Holleya sinecauda.</title>
        <authorList>
            <person name="Dietrich F.S."/>
        </authorList>
    </citation>
    <scope>NUCLEOTIDE SEQUENCE [LARGE SCALE GENOMIC DNA]</scope>
    <source>
        <strain evidence="12 13">ATCC 58844</strain>
    </source>
</reference>
<protein>
    <recommendedName>
        <fullName evidence="4 11">Mediator of RNA polymerase II transcription subunit 6</fullName>
    </recommendedName>
    <alternativeName>
        <fullName evidence="10 11">Mediator complex subunit 6</fullName>
    </alternativeName>
</protein>
<dbReference type="Proteomes" id="UP000243052">
    <property type="component" value="Chromosome ii"/>
</dbReference>
<organism evidence="12 13">
    <name type="scientific">Eremothecium sinecaudum</name>
    <dbReference type="NCBI Taxonomy" id="45286"/>
    <lineage>
        <taxon>Eukaryota</taxon>
        <taxon>Fungi</taxon>
        <taxon>Dikarya</taxon>
        <taxon>Ascomycota</taxon>
        <taxon>Saccharomycotina</taxon>
        <taxon>Saccharomycetes</taxon>
        <taxon>Saccharomycetales</taxon>
        <taxon>Saccharomycetaceae</taxon>
        <taxon>Eremothecium</taxon>
    </lineage>
</organism>
<dbReference type="GeneID" id="28721483"/>
<dbReference type="GO" id="GO:0003712">
    <property type="term" value="F:transcription coregulator activity"/>
    <property type="evidence" value="ECO:0007669"/>
    <property type="project" value="InterPro"/>
</dbReference>
<evidence type="ECO:0000256" key="10">
    <source>
        <dbReference type="ARBA" id="ARBA00031259"/>
    </source>
</evidence>
<evidence type="ECO:0000256" key="4">
    <source>
        <dbReference type="ARBA" id="ARBA00020634"/>
    </source>
</evidence>
<evidence type="ECO:0000256" key="9">
    <source>
        <dbReference type="ARBA" id="ARBA00025687"/>
    </source>
</evidence>
<keyword evidence="5 11" id="KW-0805">Transcription regulation</keyword>
<comment type="subcellular location">
    <subcellularLocation>
        <location evidence="1 11">Nucleus</location>
    </subcellularLocation>
</comment>
<accession>A0A109UXD8</accession>
<dbReference type="GO" id="GO:0006357">
    <property type="term" value="P:regulation of transcription by RNA polymerase II"/>
    <property type="evidence" value="ECO:0007669"/>
    <property type="project" value="InterPro"/>
</dbReference>
<dbReference type="FunFam" id="3.10.450.580:FF:000004">
    <property type="entry name" value="Mediator of RNA polymerase II transcription subunit 6"/>
    <property type="match status" value="1"/>
</dbReference>
<evidence type="ECO:0000256" key="11">
    <source>
        <dbReference type="PIRNR" id="PIRNR013286"/>
    </source>
</evidence>
<dbReference type="OrthoDB" id="344220at2759"/>
<sequence length="244" mass="27227">MTLPLDELQWKSPEWIQSFGLRTDNVLDYFSQSPFFDRTSNNQVVKMQHQFSQQLPLEPTRRAPPDRQHIWDQYPVHAVLERELSRLKGTEYILSHVREPDFWVIRKQLRSSETSVTPLDDYYIIGANVYKSPTAFRIIHNRLLATTLHLSRALEGVQRLSRFQPGQGPSLVAVETSSTPSATTNTTGATIPSTAAATTAAGAISTAVTGAAVETPGAGYQDALTQDLLDKLMLQSLKTTPKYL</sequence>
<dbReference type="Pfam" id="PF04934">
    <property type="entry name" value="Med6"/>
    <property type="match status" value="1"/>
</dbReference>
<keyword evidence="8 11" id="KW-0539">Nucleus</keyword>
<keyword evidence="13" id="KW-1185">Reference proteome</keyword>
<proteinExistence type="inferred from homology"/>
<gene>
    <name evidence="12" type="ORF">AW171_hschr21039</name>
</gene>
<comment type="similarity">
    <text evidence="2 11">Belongs to the Mediator complex subunit 6 family.</text>
</comment>
<evidence type="ECO:0000256" key="2">
    <source>
        <dbReference type="ARBA" id="ARBA00007526"/>
    </source>
</evidence>
<comment type="function">
    <text evidence="9">Component of the Mediator complex, a coactivator involved in the regulated transcription of nearly all RNA polymerase II-dependent genes. Mediator functions as a bridge to convey information from gene-specific regulatory proteins to the basal RNA polymerase II transcription machinery. Mediator is recruited to promoters by direct interactions with regulatory proteins and serves as a scaffold for the assembly of a functional preinitiation complex with RNA polymerase II and the general transcription factors.</text>
</comment>
<dbReference type="PIRSF" id="PIRSF013286">
    <property type="entry name" value="MED6_fungi"/>
    <property type="match status" value="1"/>
</dbReference>
<evidence type="ECO:0000256" key="1">
    <source>
        <dbReference type="ARBA" id="ARBA00004123"/>
    </source>
</evidence>
<dbReference type="STRING" id="45286.A0A109UXD8"/>
<evidence type="ECO:0000256" key="8">
    <source>
        <dbReference type="ARBA" id="ARBA00023242"/>
    </source>
</evidence>
<evidence type="ECO:0000256" key="6">
    <source>
        <dbReference type="ARBA" id="ARBA00023159"/>
    </source>
</evidence>
<dbReference type="EMBL" id="CP014242">
    <property type="protein sequence ID" value="AMD19223.1"/>
    <property type="molecule type" value="Genomic_DNA"/>
</dbReference>
<evidence type="ECO:0000256" key="3">
    <source>
        <dbReference type="ARBA" id="ARBA00011837"/>
    </source>
</evidence>
<dbReference type="GO" id="GO:0016592">
    <property type="term" value="C:mediator complex"/>
    <property type="evidence" value="ECO:0007669"/>
    <property type="project" value="InterPro"/>
</dbReference>
<dbReference type="InterPro" id="IPR016612">
    <property type="entry name" value="Mediator_Med6_fun"/>
</dbReference>
<dbReference type="InterPro" id="IPR038566">
    <property type="entry name" value="Mediator_Med6_sf"/>
</dbReference>
<comment type="subunit">
    <text evidence="3 11">Component of the Mediator complex.</text>
</comment>
<evidence type="ECO:0000313" key="13">
    <source>
        <dbReference type="Proteomes" id="UP000243052"/>
    </source>
</evidence>
<dbReference type="PANTHER" id="PTHR13104">
    <property type="entry name" value="MED-6-RELATED"/>
    <property type="match status" value="1"/>
</dbReference>
<dbReference type="RefSeq" id="XP_017986219.1">
    <property type="nucleotide sequence ID" value="XM_018130730.1"/>
</dbReference>
<dbReference type="InterPro" id="IPR007018">
    <property type="entry name" value="Mediator_Med6"/>
</dbReference>
<evidence type="ECO:0000256" key="7">
    <source>
        <dbReference type="ARBA" id="ARBA00023163"/>
    </source>
</evidence>
<evidence type="ECO:0000313" key="12">
    <source>
        <dbReference type="EMBL" id="AMD19223.1"/>
    </source>
</evidence>
<evidence type="ECO:0000256" key="5">
    <source>
        <dbReference type="ARBA" id="ARBA00023015"/>
    </source>
</evidence>
<dbReference type="Gene3D" id="3.10.450.580">
    <property type="entry name" value="Mediator complex, subunit Med6"/>
    <property type="match status" value="1"/>
</dbReference>
<name>A0A109UXD8_9SACH</name>
<dbReference type="AlphaFoldDB" id="A0A109UXD8"/>
<keyword evidence="6 11" id="KW-0010">Activator</keyword>
<keyword evidence="7 11" id="KW-0804">Transcription</keyword>